<gene>
    <name evidence="1" type="ORF">EJ03DRAFT_22215</name>
</gene>
<evidence type="ECO:0000313" key="1">
    <source>
        <dbReference type="EMBL" id="KAF2771701.1"/>
    </source>
</evidence>
<sequence>MPKTKCSTIRAVPAKSIHVRHTPQELGCVPCSNVSSKVCEMKASSTSTPCTQRPADCCIALPRQRSVLSYELILVPAVCISHSLFPASCSTLFCDRVVDSGRRRRRLAGILSIGTRHGGIARVGSKRISPVVWRGDRRAISSRSVRIQASWKVRQESRRGDAWELTSPNLRSPHGPCERAPSAVVACVYRRRVRCLCDFACAAVVDCLAGPGEAGGQALEPGSLTAASSAADACGQHWQQTEGRPLRVLHRRLGLALRPDLVSAPVGAHRLV</sequence>
<proteinExistence type="predicted"/>
<dbReference type="EMBL" id="ML995818">
    <property type="protein sequence ID" value="KAF2771701.1"/>
    <property type="molecule type" value="Genomic_DNA"/>
</dbReference>
<protein>
    <submittedName>
        <fullName evidence="1">Uncharacterized protein</fullName>
    </submittedName>
</protein>
<name>A0A6G1LFI0_9PEZI</name>
<keyword evidence="2" id="KW-1185">Reference proteome</keyword>
<evidence type="ECO:0000313" key="2">
    <source>
        <dbReference type="Proteomes" id="UP000799436"/>
    </source>
</evidence>
<dbReference type="AlphaFoldDB" id="A0A6G1LFI0"/>
<reference evidence="1" key="1">
    <citation type="journal article" date="2020" name="Stud. Mycol.">
        <title>101 Dothideomycetes genomes: a test case for predicting lifestyles and emergence of pathogens.</title>
        <authorList>
            <person name="Haridas S."/>
            <person name="Albert R."/>
            <person name="Binder M."/>
            <person name="Bloem J."/>
            <person name="Labutti K."/>
            <person name="Salamov A."/>
            <person name="Andreopoulos B."/>
            <person name="Baker S."/>
            <person name="Barry K."/>
            <person name="Bills G."/>
            <person name="Bluhm B."/>
            <person name="Cannon C."/>
            <person name="Castanera R."/>
            <person name="Culley D."/>
            <person name="Daum C."/>
            <person name="Ezra D."/>
            <person name="Gonzalez J."/>
            <person name="Henrissat B."/>
            <person name="Kuo A."/>
            <person name="Liang C."/>
            <person name="Lipzen A."/>
            <person name="Lutzoni F."/>
            <person name="Magnuson J."/>
            <person name="Mondo S."/>
            <person name="Nolan M."/>
            <person name="Ohm R."/>
            <person name="Pangilinan J."/>
            <person name="Park H.-J."/>
            <person name="Ramirez L."/>
            <person name="Alfaro M."/>
            <person name="Sun H."/>
            <person name="Tritt A."/>
            <person name="Yoshinaga Y."/>
            <person name="Zwiers L.-H."/>
            <person name="Turgeon B."/>
            <person name="Goodwin S."/>
            <person name="Spatafora J."/>
            <person name="Crous P."/>
            <person name="Grigoriev I."/>
        </authorList>
    </citation>
    <scope>NUCLEOTIDE SEQUENCE</scope>
    <source>
        <strain evidence="1">CBS 116005</strain>
    </source>
</reference>
<organism evidence="1 2">
    <name type="scientific">Teratosphaeria nubilosa</name>
    <dbReference type="NCBI Taxonomy" id="161662"/>
    <lineage>
        <taxon>Eukaryota</taxon>
        <taxon>Fungi</taxon>
        <taxon>Dikarya</taxon>
        <taxon>Ascomycota</taxon>
        <taxon>Pezizomycotina</taxon>
        <taxon>Dothideomycetes</taxon>
        <taxon>Dothideomycetidae</taxon>
        <taxon>Mycosphaerellales</taxon>
        <taxon>Teratosphaeriaceae</taxon>
        <taxon>Teratosphaeria</taxon>
    </lineage>
</organism>
<dbReference type="Proteomes" id="UP000799436">
    <property type="component" value="Unassembled WGS sequence"/>
</dbReference>
<accession>A0A6G1LFI0</accession>